<gene>
    <name evidence="1" type="ORF">JOQ06_011958</name>
</gene>
<keyword evidence="2" id="KW-1185">Reference proteome</keyword>
<dbReference type="EMBL" id="JAPTMU010000006">
    <property type="protein sequence ID" value="KAJ4942088.1"/>
    <property type="molecule type" value="Genomic_DNA"/>
</dbReference>
<comment type="caution">
    <text evidence="1">The sequence shown here is derived from an EMBL/GenBank/DDBJ whole genome shotgun (WGS) entry which is preliminary data.</text>
</comment>
<dbReference type="Proteomes" id="UP001219934">
    <property type="component" value="Unassembled WGS sequence"/>
</dbReference>
<accession>A0AAD6BCB7</accession>
<reference evidence="1" key="1">
    <citation type="submission" date="2022-11" db="EMBL/GenBank/DDBJ databases">
        <title>Chromosome-level genome of Pogonophryne albipinna.</title>
        <authorList>
            <person name="Jo E."/>
        </authorList>
    </citation>
    <scope>NUCLEOTIDE SEQUENCE</scope>
    <source>
        <strain evidence="1">SGF0006</strain>
        <tissue evidence="1">Muscle</tissue>
    </source>
</reference>
<organism evidence="1 2">
    <name type="scientific">Pogonophryne albipinna</name>
    <dbReference type="NCBI Taxonomy" id="1090488"/>
    <lineage>
        <taxon>Eukaryota</taxon>
        <taxon>Metazoa</taxon>
        <taxon>Chordata</taxon>
        <taxon>Craniata</taxon>
        <taxon>Vertebrata</taxon>
        <taxon>Euteleostomi</taxon>
        <taxon>Actinopterygii</taxon>
        <taxon>Neopterygii</taxon>
        <taxon>Teleostei</taxon>
        <taxon>Neoteleostei</taxon>
        <taxon>Acanthomorphata</taxon>
        <taxon>Eupercaria</taxon>
        <taxon>Perciformes</taxon>
        <taxon>Notothenioidei</taxon>
        <taxon>Pogonophryne</taxon>
    </lineage>
</organism>
<feature type="non-terminal residue" evidence="1">
    <location>
        <position position="59"/>
    </location>
</feature>
<proteinExistence type="predicted"/>
<dbReference type="AlphaFoldDB" id="A0AAD6BCB7"/>
<evidence type="ECO:0000313" key="2">
    <source>
        <dbReference type="Proteomes" id="UP001219934"/>
    </source>
</evidence>
<sequence length="59" mass="6765">MKQFKIKLVTVKELRLCVEIIAKEGRSLKELYLVSCKITDHGYDIVNFFRSAVSTDVMG</sequence>
<name>A0AAD6BCB7_9TELE</name>
<evidence type="ECO:0000313" key="1">
    <source>
        <dbReference type="EMBL" id="KAJ4942088.1"/>
    </source>
</evidence>
<protein>
    <submittedName>
        <fullName evidence="1">Uncharacterized protein</fullName>
    </submittedName>
</protein>